<reference evidence="3" key="1">
    <citation type="submission" date="2015-01" db="EMBL/GenBank/DDBJ databases">
        <authorList>
            <person name="Andreevskaya M."/>
        </authorList>
    </citation>
    <scope>NUCLEOTIDE SEQUENCE [LARGE SCALE GENOMIC DNA]</scope>
    <source>
        <strain evidence="3">MKFS47</strain>
    </source>
</reference>
<dbReference type="STRING" id="1364.LP2241_50206"/>
<evidence type="ECO:0000313" key="3">
    <source>
        <dbReference type="Proteomes" id="UP000033166"/>
    </source>
</evidence>
<organism evidence="2 3">
    <name type="scientific">Pseudolactococcus piscium MKFS47</name>
    <dbReference type="NCBI Taxonomy" id="297352"/>
    <lineage>
        <taxon>Bacteria</taxon>
        <taxon>Bacillati</taxon>
        <taxon>Bacillota</taxon>
        <taxon>Bacilli</taxon>
        <taxon>Lactobacillales</taxon>
        <taxon>Streptococcaceae</taxon>
        <taxon>Pseudolactococcus</taxon>
    </lineage>
</organism>
<sequence length="195" mass="21622">MENPYKKNKVVFPIIPDDGVLVPDNRVIMTNQDLLIHNPEFSVKSSAATDGFQGKQQSESTPETASEMTFETRRNQPTTEGKRPLGKKTTTTTVSSEKKKSSVVEEARKRARENAVQPKPVKAYINPLERSSKDELGIKGLANKKVVSSQHSLGKTISGFDKKAARATNGSLFEESEQDYFASKHEQHDTIDSVN</sequence>
<dbReference type="EMBL" id="LN774769">
    <property type="protein sequence ID" value="CEN29050.1"/>
    <property type="molecule type" value="Genomic_DNA"/>
</dbReference>
<dbReference type="KEGG" id="lpk:LACPI_1850"/>
<dbReference type="HOGENOM" id="CLU_1394810_0_0_9"/>
<feature type="compositionally biased region" description="Polar residues" evidence="1">
    <location>
        <begin position="47"/>
        <end position="79"/>
    </location>
</feature>
<feature type="region of interest" description="Disordered" evidence="1">
    <location>
        <begin position="47"/>
        <end position="116"/>
    </location>
</feature>
<evidence type="ECO:0000313" key="2">
    <source>
        <dbReference type="EMBL" id="CEN29050.1"/>
    </source>
</evidence>
<dbReference type="Proteomes" id="UP000033166">
    <property type="component" value="Chromosome I"/>
</dbReference>
<dbReference type="AlphaFoldDB" id="A0A0D6DZZ2"/>
<evidence type="ECO:0000256" key="1">
    <source>
        <dbReference type="SAM" id="MobiDB-lite"/>
    </source>
</evidence>
<feature type="compositionally biased region" description="Basic and acidic residues" evidence="1">
    <location>
        <begin position="96"/>
        <end position="108"/>
    </location>
</feature>
<protein>
    <submittedName>
        <fullName evidence="2">Uncharacterized protein YvcA</fullName>
    </submittedName>
</protein>
<dbReference type="RefSeq" id="WP_047916068.1">
    <property type="nucleotide sequence ID" value="NZ_LN774769.1"/>
</dbReference>
<proteinExistence type="predicted"/>
<gene>
    <name evidence="2" type="primary">yvcA</name>
    <name evidence="2" type="ORF">LACPI_1850</name>
</gene>
<name>A0A0D6DZZ2_9LACT</name>
<accession>A0A0D6DZZ2</accession>